<evidence type="ECO:0000313" key="6">
    <source>
        <dbReference type="Proteomes" id="UP000013968"/>
    </source>
</evidence>
<keyword evidence="2" id="KW-0560">Oxidoreductase</keyword>
<dbReference type="Pfam" id="PF08240">
    <property type="entry name" value="ADH_N"/>
    <property type="match status" value="1"/>
</dbReference>
<sequence length="364" mass="37824">MVWDGTALSEHTVQHVHRTDSTVLEVVAAGICGTDLHVMAHSGFGRPDNVLGLGHEILGRVQRPGPATPVVGGGTIAAGDLVLVVPGKACGRCTMCLSFGAHEHLCPRRVVHGFSAFRPDGAFPLGGFSTEIELADDIAVIPVPEGMDVNRAVLGELVSVAVRGAERALGHGRPDIGMGTLLGGTAAVLGAGPVGAVVALVLAAAGLEVTVTETNEWRAKYVGEKLGLRVIVPEPGTPWLDEMIGGSPGGLGFDVVIECGGVPELFTDALTLARAGGRVVELGHFIPNGTVPTDPAVICRKDLEVVGSVLAPPTAYPKALRLLQREDLAFDEIVSSTLTLAQLTDLDLVLGERDYLKRVVRPNG</sequence>
<keyword evidence="6" id="KW-1185">Reference proteome</keyword>
<dbReference type="EMBL" id="CP003410">
    <property type="protein sequence ID" value="AGM04482.1"/>
    <property type="molecule type" value="Genomic_DNA"/>
</dbReference>
<name>R4T0G3_9PSEU</name>
<accession>R4T0G3</accession>
<protein>
    <submittedName>
        <fullName evidence="5">Alcohol dehydrogenase</fullName>
    </submittedName>
</protein>
<evidence type="ECO:0000313" key="5">
    <source>
        <dbReference type="EMBL" id="AGM04482.1"/>
    </source>
</evidence>
<dbReference type="InterPro" id="IPR013154">
    <property type="entry name" value="ADH-like_N"/>
</dbReference>
<dbReference type="InterPro" id="IPR011032">
    <property type="entry name" value="GroES-like_sf"/>
</dbReference>
<evidence type="ECO:0000259" key="4">
    <source>
        <dbReference type="Pfam" id="PF08240"/>
    </source>
</evidence>
<dbReference type="Proteomes" id="UP000013968">
    <property type="component" value="Chromosome"/>
</dbReference>
<dbReference type="InterPro" id="IPR036291">
    <property type="entry name" value="NAD(P)-bd_dom_sf"/>
</dbReference>
<dbReference type="GO" id="GO:0016491">
    <property type="term" value="F:oxidoreductase activity"/>
    <property type="evidence" value="ECO:0007669"/>
    <property type="project" value="UniProtKB-KW"/>
</dbReference>
<dbReference type="Pfam" id="PF00107">
    <property type="entry name" value="ADH_zinc_N"/>
    <property type="match status" value="1"/>
</dbReference>
<proteinExistence type="predicted"/>
<dbReference type="InterPro" id="IPR013149">
    <property type="entry name" value="ADH-like_C"/>
</dbReference>
<dbReference type="PANTHER" id="PTHR43401:SF2">
    <property type="entry name" value="L-THREONINE 3-DEHYDROGENASE"/>
    <property type="match status" value="1"/>
</dbReference>
<dbReference type="KEGG" id="aoi:AORI_1894"/>
<dbReference type="Gene3D" id="3.90.180.10">
    <property type="entry name" value="Medium-chain alcohol dehydrogenases, catalytic domain"/>
    <property type="match status" value="1"/>
</dbReference>
<evidence type="ECO:0000259" key="3">
    <source>
        <dbReference type="Pfam" id="PF00107"/>
    </source>
</evidence>
<dbReference type="PATRIC" id="fig|1156913.3.peg.1940"/>
<dbReference type="SUPFAM" id="SSF51735">
    <property type="entry name" value="NAD(P)-binding Rossmann-fold domains"/>
    <property type="match status" value="1"/>
</dbReference>
<evidence type="ECO:0000256" key="2">
    <source>
        <dbReference type="ARBA" id="ARBA00023002"/>
    </source>
</evidence>
<reference evidence="5 6" key="1">
    <citation type="journal article" date="2013" name="BMC Genomics">
        <title>ContigScape: a Cytoscape plugin facilitating microbial genome gap closing.</title>
        <authorList>
            <person name="Tang B."/>
            <person name="Wang Q."/>
            <person name="Yang M."/>
            <person name="Xie F."/>
            <person name="Zhu Y."/>
            <person name="Zhuo Y."/>
            <person name="Wang S."/>
            <person name="Gao H."/>
            <person name="Ding X."/>
            <person name="Zhang L."/>
            <person name="Zhao G."/>
            <person name="Zheng H."/>
        </authorList>
    </citation>
    <scope>NUCLEOTIDE SEQUENCE [LARGE SCALE GENOMIC DNA]</scope>
    <source>
        <strain evidence="5 6">HCCB10007</strain>
    </source>
</reference>
<evidence type="ECO:0000256" key="1">
    <source>
        <dbReference type="ARBA" id="ARBA00001947"/>
    </source>
</evidence>
<comment type="cofactor">
    <cofactor evidence="1">
        <name>Zn(2+)</name>
        <dbReference type="ChEBI" id="CHEBI:29105"/>
    </cofactor>
</comment>
<dbReference type="HOGENOM" id="CLU_026673_11_0_11"/>
<feature type="domain" description="Alcohol dehydrogenase-like C-terminal" evidence="3">
    <location>
        <begin position="193"/>
        <end position="324"/>
    </location>
</feature>
<dbReference type="Gene3D" id="3.40.50.720">
    <property type="entry name" value="NAD(P)-binding Rossmann-like Domain"/>
    <property type="match status" value="1"/>
</dbReference>
<organism evidence="5 6">
    <name type="scientific">Amycolatopsis keratiniphila</name>
    <dbReference type="NCBI Taxonomy" id="129921"/>
    <lineage>
        <taxon>Bacteria</taxon>
        <taxon>Bacillati</taxon>
        <taxon>Actinomycetota</taxon>
        <taxon>Actinomycetes</taxon>
        <taxon>Pseudonocardiales</taxon>
        <taxon>Pseudonocardiaceae</taxon>
        <taxon>Amycolatopsis</taxon>
        <taxon>Amycolatopsis japonica group</taxon>
    </lineage>
</organism>
<feature type="domain" description="Alcohol dehydrogenase-like N-terminal" evidence="4">
    <location>
        <begin position="21"/>
        <end position="144"/>
    </location>
</feature>
<dbReference type="SUPFAM" id="SSF50129">
    <property type="entry name" value="GroES-like"/>
    <property type="match status" value="1"/>
</dbReference>
<dbReference type="PANTHER" id="PTHR43401">
    <property type="entry name" value="L-THREONINE 3-DEHYDROGENASE"/>
    <property type="match status" value="1"/>
</dbReference>
<gene>
    <name evidence="5" type="primary">gutB</name>
    <name evidence="5" type="ORF">AORI_1894</name>
</gene>
<dbReference type="AlphaFoldDB" id="R4T0G3"/>
<dbReference type="InterPro" id="IPR050129">
    <property type="entry name" value="Zn_alcohol_dh"/>
</dbReference>